<evidence type="ECO:0000259" key="4">
    <source>
        <dbReference type="Pfam" id="PF13407"/>
    </source>
</evidence>
<dbReference type="EMBL" id="RCUY01000005">
    <property type="protein sequence ID" value="RLP83232.1"/>
    <property type="molecule type" value="Genomic_DNA"/>
</dbReference>
<accession>A0A3L7AV96</accession>
<reference evidence="5 6" key="1">
    <citation type="submission" date="2018-10" db="EMBL/GenBank/DDBJ databases">
        <authorList>
            <person name="Li J."/>
        </authorList>
    </citation>
    <scope>NUCLEOTIDE SEQUENCE [LARGE SCALE GENOMIC DNA]</scope>
    <source>
        <strain evidence="5 6">JCM 11654</strain>
    </source>
</reference>
<sequence>MRSPAPAGHNEVKEHWVPMNTLGSFPRWTKRAAGIATIMAVAIGLSACSSAADDNKPAAGGEKGDVLLVQGIRSLSNSYHANWAAGGDLFGESVDKKVIVLSDEADSQKQLSLVKGLAAKGQVYALNIDPNTSSDTEAIVRAVTEAGGYVVTQWNKPDDLNPWDIGDHWVAHIAFDGTGIGKDVSQTLFDSMGGEGGIIALQGILDNKPAKQRFAGLQEALKANPGITLLDDQTANWSRTEALSVTQTLLAKHGDKVKGVWAANDEMALGALEALKAAGMAGKVPIIGFDAVPQALDEIKSGTNKYVATVSTDPWWQGGAALSLAYKAATGEIDVSKLSHDQRAFYAEQSIVTKDNVEKFTKAPTLEALKPDLDDPFKRFSAPIN</sequence>
<dbReference type="CDD" id="cd01536">
    <property type="entry name" value="PBP1_ABC_sugar_binding-like"/>
    <property type="match status" value="1"/>
</dbReference>
<dbReference type="PANTHER" id="PTHR46847">
    <property type="entry name" value="D-ALLOSE-BINDING PERIPLASMIC PROTEIN-RELATED"/>
    <property type="match status" value="1"/>
</dbReference>
<evidence type="ECO:0000256" key="1">
    <source>
        <dbReference type="ARBA" id="ARBA00004196"/>
    </source>
</evidence>
<keyword evidence="3" id="KW-0732">Signal</keyword>
<dbReference type="Gene3D" id="3.40.50.2300">
    <property type="match status" value="2"/>
</dbReference>
<evidence type="ECO:0000313" key="5">
    <source>
        <dbReference type="EMBL" id="RLP83232.1"/>
    </source>
</evidence>
<dbReference type="InterPro" id="IPR028082">
    <property type="entry name" value="Peripla_BP_I"/>
</dbReference>
<dbReference type="SUPFAM" id="SSF53822">
    <property type="entry name" value="Periplasmic binding protein-like I"/>
    <property type="match status" value="1"/>
</dbReference>
<dbReference type="PANTHER" id="PTHR46847:SF1">
    <property type="entry name" value="D-ALLOSE-BINDING PERIPLASMIC PROTEIN-RELATED"/>
    <property type="match status" value="1"/>
</dbReference>
<feature type="domain" description="Periplasmic binding protein" evidence="4">
    <location>
        <begin position="75"/>
        <end position="332"/>
    </location>
</feature>
<name>A0A3L7AV96_9MICO</name>
<dbReference type="Pfam" id="PF13407">
    <property type="entry name" value="Peripla_BP_4"/>
    <property type="match status" value="1"/>
</dbReference>
<proteinExistence type="inferred from homology"/>
<evidence type="ECO:0000313" key="6">
    <source>
        <dbReference type="Proteomes" id="UP000269438"/>
    </source>
</evidence>
<dbReference type="InterPro" id="IPR025997">
    <property type="entry name" value="SBP_2_dom"/>
</dbReference>
<dbReference type="Proteomes" id="UP000269438">
    <property type="component" value="Unassembled WGS sequence"/>
</dbReference>
<comment type="caution">
    <text evidence="5">The sequence shown here is derived from an EMBL/GenBank/DDBJ whole genome shotgun (WGS) entry which is preliminary data.</text>
</comment>
<dbReference type="OrthoDB" id="9813037at2"/>
<dbReference type="AlphaFoldDB" id="A0A3L7AV96"/>
<evidence type="ECO:0000256" key="2">
    <source>
        <dbReference type="ARBA" id="ARBA00007639"/>
    </source>
</evidence>
<comment type="similarity">
    <text evidence="2">Belongs to the bacterial solute-binding protein 2 family.</text>
</comment>
<dbReference type="GO" id="GO:0030313">
    <property type="term" value="C:cell envelope"/>
    <property type="evidence" value="ECO:0007669"/>
    <property type="project" value="UniProtKB-SubCell"/>
</dbReference>
<dbReference type="GO" id="GO:0030246">
    <property type="term" value="F:carbohydrate binding"/>
    <property type="evidence" value="ECO:0007669"/>
    <property type="project" value="UniProtKB-ARBA"/>
</dbReference>
<evidence type="ECO:0000256" key="3">
    <source>
        <dbReference type="ARBA" id="ARBA00022729"/>
    </source>
</evidence>
<comment type="subcellular location">
    <subcellularLocation>
        <location evidence="1">Cell envelope</location>
    </subcellularLocation>
</comment>
<organism evidence="5 6">
    <name type="scientific">Mycetocola lacteus</name>
    <dbReference type="NCBI Taxonomy" id="76637"/>
    <lineage>
        <taxon>Bacteria</taxon>
        <taxon>Bacillati</taxon>
        <taxon>Actinomycetota</taxon>
        <taxon>Actinomycetes</taxon>
        <taxon>Micrococcales</taxon>
        <taxon>Microbacteriaceae</taxon>
        <taxon>Mycetocola</taxon>
    </lineage>
</organism>
<gene>
    <name evidence="5" type="ORF">D9V34_08370</name>
</gene>
<protein>
    <submittedName>
        <fullName evidence="5">Sugar ABC transporter substrate-binding protein</fullName>
    </submittedName>
</protein>
<keyword evidence="6" id="KW-1185">Reference proteome</keyword>